<dbReference type="Proteomes" id="UP000646548">
    <property type="component" value="Unassembled WGS sequence"/>
</dbReference>
<sequence>MASQIPALPQSFTPSTGSVFSDQSGFFALDTNVPGLSKVILNKLNMKDYGEYRAAVQGKPKGVTFRNYKEMFQKMEDTFKFCTGCNKLPEHLSEQSESKTLCEVLECVLLQ</sequence>
<dbReference type="InterPro" id="IPR052839">
    <property type="entry name" value="Mito_gene_expr_regulator"/>
</dbReference>
<accession>A0A834FIB0</accession>
<dbReference type="EMBL" id="WKFB01000126">
    <property type="protein sequence ID" value="KAF6734688.1"/>
    <property type="molecule type" value="Genomic_DNA"/>
</dbReference>
<proteinExistence type="predicted"/>
<evidence type="ECO:0000313" key="2">
    <source>
        <dbReference type="Proteomes" id="UP000646548"/>
    </source>
</evidence>
<name>A0A834FIB0_ORYME</name>
<reference evidence="1" key="1">
    <citation type="journal article" name="BMC Genomics">
        <title>Long-read sequencing and de novo genome assembly of marine medaka (Oryzias melastigma).</title>
        <authorList>
            <person name="Liang P."/>
            <person name="Saqib H.S.A."/>
            <person name="Ni X."/>
            <person name="Shen Y."/>
        </authorList>
    </citation>
    <scope>NUCLEOTIDE SEQUENCE</scope>
    <source>
        <strain evidence="1">Bigg-433</strain>
    </source>
</reference>
<gene>
    <name evidence="1" type="ORF">FQA47_013347</name>
</gene>
<protein>
    <submittedName>
        <fullName evidence="1">Uncharacterized protein</fullName>
    </submittedName>
</protein>
<organism evidence="1 2">
    <name type="scientific">Oryzias melastigma</name>
    <name type="common">Marine medaka</name>
    <dbReference type="NCBI Taxonomy" id="30732"/>
    <lineage>
        <taxon>Eukaryota</taxon>
        <taxon>Metazoa</taxon>
        <taxon>Chordata</taxon>
        <taxon>Craniata</taxon>
        <taxon>Vertebrata</taxon>
        <taxon>Euteleostomi</taxon>
        <taxon>Actinopterygii</taxon>
        <taxon>Neopterygii</taxon>
        <taxon>Teleostei</taxon>
        <taxon>Neoteleostei</taxon>
        <taxon>Acanthomorphata</taxon>
        <taxon>Ovalentaria</taxon>
        <taxon>Atherinomorphae</taxon>
        <taxon>Beloniformes</taxon>
        <taxon>Adrianichthyidae</taxon>
        <taxon>Oryziinae</taxon>
        <taxon>Oryzias</taxon>
    </lineage>
</organism>
<dbReference type="PANTHER" id="PTHR46920:SF3">
    <property type="entry name" value="MYND-TYPE DOMAIN-CONTAINING PROTEIN"/>
    <property type="match status" value="1"/>
</dbReference>
<dbReference type="AlphaFoldDB" id="A0A834FIB0"/>
<comment type="caution">
    <text evidence="1">The sequence shown here is derived from an EMBL/GenBank/DDBJ whole genome shotgun (WGS) entry which is preliminary data.</text>
</comment>
<dbReference type="PANTHER" id="PTHR46920">
    <property type="match status" value="1"/>
</dbReference>
<evidence type="ECO:0000313" key="1">
    <source>
        <dbReference type="EMBL" id="KAF6734688.1"/>
    </source>
</evidence>